<organism evidence="5">
    <name type="scientific">Caldithrix abyssi</name>
    <dbReference type="NCBI Taxonomy" id="187145"/>
    <lineage>
        <taxon>Bacteria</taxon>
        <taxon>Pseudomonadati</taxon>
        <taxon>Calditrichota</taxon>
        <taxon>Calditrichia</taxon>
        <taxon>Calditrichales</taxon>
        <taxon>Calditrichaceae</taxon>
        <taxon>Caldithrix</taxon>
    </lineage>
</organism>
<dbReference type="EMBL" id="DROD01000358">
    <property type="protein sequence ID" value="HHJ52571.1"/>
    <property type="molecule type" value="Genomic_DNA"/>
</dbReference>
<sequence>FVGYSIEDNVRRINRELLPGREVDVAEGVRQRDRIYLDLLRSASLQPMPGIRELVAFCREKGWQVALASSSSREQVDLILDNLARNGFPATRQLDAVVCGDDVANRKPHGDIYRQMLKRLNCEPDRAMAVEDSGAGVTSAKAAGIFCVAVRSPFVPDEQLAQADWVVDSVAQLAALLKEQA</sequence>
<dbReference type="Pfam" id="PF13419">
    <property type="entry name" value="HAD_2"/>
    <property type="match status" value="1"/>
</dbReference>
<evidence type="ECO:0000256" key="3">
    <source>
        <dbReference type="ARBA" id="ARBA00006171"/>
    </source>
</evidence>
<comment type="similarity">
    <text evidence="3">Belongs to the HAD-like hydrolase superfamily. CbbY/CbbZ/Gph/YieH family.</text>
</comment>
<evidence type="ECO:0000256" key="1">
    <source>
        <dbReference type="ARBA" id="ARBA00000830"/>
    </source>
</evidence>
<reference evidence="5" key="1">
    <citation type="journal article" date="2020" name="mSystems">
        <title>Genome- and Community-Level Interaction Insights into Carbon Utilization and Element Cycling Functions of Hydrothermarchaeota in Hydrothermal Sediment.</title>
        <authorList>
            <person name="Zhou Z."/>
            <person name="Liu Y."/>
            <person name="Xu W."/>
            <person name="Pan J."/>
            <person name="Luo Z.H."/>
            <person name="Li M."/>
        </authorList>
    </citation>
    <scope>NUCLEOTIDE SEQUENCE [LARGE SCALE GENOMIC DNA]</scope>
    <source>
        <strain evidence="5">HyVt-527</strain>
    </source>
</reference>
<evidence type="ECO:0000256" key="4">
    <source>
        <dbReference type="ARBA" id="ARBA00013078"/>
    </source>
</evidence>
<comment type="caution">
    <text evidence="5">The sequence shown here is derived from an EMBL/GenBank/DDBJ whole genome shotgun (WGS) entry which is preliminary data.</text>
</comment>
<protein>
    <recommendedName>
        <fullName evidence="4">phosphoglycolate phosphatase</fullName>
        <ecNumber evidence="4">3.1.3.18</ecNumber>
    </recommendedName>
</protein>
<dbReference type="Proteomes" id="UP000886124">
    <property type="component" value="Unassembled WGS sequence"/>
</dbReference>
<dbReference type="NCBIfam" id="TIGR01509">
    <property type="entry name" value="HAD-SF-IA-v3"/>
    <property type="match status" value="1"/>
</dbReference>
<dbReference type="PANTHER" id="PTHR43434">
    <property type="entry name" value="PHOSPHOGLYCOLATE PHOSPHATASE"/>
    <property type="match status" value="1"/>
</dbReference>
<dbReference type="PANTHER" id="PTHR43434:SF1">
    <property type="entry name" value="PHOSPHOGLYCOLATE PHOSPHATASE"/>
    <property type="match status" value="1"/>
</dbReference>
<dbReference type="InterPro" id="IPR006439">
    <property type="entry name" value="HAD-SF_hydro_IA"/>
</dbReference>
<dbReference type="InterPro" id="IPR041492">
    <property type="entry name" value="HAD_2"/>
</dbReference>
<feature type="non-terminal residue" evidence="5">
    <location>
        <position position="1"/>
    </location>
</feature>
<proteinExistence type="inferred from homology"/>
<evidence type="ECO:0000256" key="2">
    <source>
        <dbReference type="ARBA" id="ARBA00004818"/>
    </source>
</evidence>
<dbReference type="CDD" id="cd07505">
    <property type="entry name" value="HAD_BPGM-like"/>
    <property type="match status" value="1"/>
</dbReference>
<dbReference type="GO" id="GO:0008967">
    <property type="term" value="F:phosphoglycolate phosphatase activity"/>
    <property type="evidence" value="ECO:0007669"/>
    <property type="project" value="UniProtKB-EC"/>
</dbReference>
<dbReference type="InterPro" id="IPR050155">
    <property type="entry name" value="HAD-like_hydrolase_sf"/>
</dbReference>
<dbReference type="InterPro" id="IPR023214">
    <property type="entry name" value="HAD_sf"/>
</dbReference>
<accession>A0A7V5PNW3</accession>
<dbReference type="GO" id="GO:0006281">
    <property type="term" value="P:DNA repair"/>
    <property type="evidence" value="ECO:0007669"/>
    <property type="project" value="TreeGrafter"/>
</dbReference>
<dbReference type="GO" id="GO:0005829">
    <property type="term" value="C:cytosol"/>
    <property type="evidence" value="ECO:0007669"/>
    <property type="project" value="TreeGrafter"/>
</dbReference>
<comment type="pathway">
    <text evidence="2">Organic acid metabolism; glycolate biosynthesis; glycolate from 2-phosphoglycolate: step 1/1.</text>
</comment>
<gene>
    <name evidence="5" type="ORF">ENJ89_05210</name>
</gene>
<evidence type="ECO:0000313" key="5">
    <source>
        <dbReference type="EMBL" id="HHJ52571.1"/>
    </source>
</evidence>
<dbReference type="SUPFAM" id="SSF56784">
    <property type="entry name" value="HAD-like"/>
    <property type="match status" value="1"/>
</dbReference>
<dbReference type="AlphaFoldDB" id="A0A7V5PNW3"/>
<dbReference type="Gene3D" id="3.40.50.1000">
    <property type="entry name" value="HAD superfamily/HAD-like"/>
    <property type="match status" value="1"/>
</dbReference>
<keyword evidence="5" id="KW-0378">Hydrolase</keyword>
<dbReference type="EC" id="3.1.3.18" evidence="4"/>
<dbReference type="InterPro" id="IPR036412">
    <property type="entry name" value="HAD-like_sf"/>
</dbReference>
<name>A0A7V5PNW3_CALAY</name>
<comment type="catalytic activity">
    <reaction evidence="1">
        <text>2-phosphoglycolate + H2O = glycolate + phosphate</text>
        <dbReference type="Rhea" id="RHEA:14369"/>
        <dbReference type="ChEBI" id="CHEBI:15377"/>
        <dbReference type="ChEBI" id="CHEBI:29805"/>
        <dbReference type="ChEBI" id="CHEBI:43474"/>
        <dbReference type="ChEBI" id="CHEBI:58033"/>
        <dbReference type="EC" id="3.1.3.18"/>
    </reaction>
</comment>